<evidence type="ECO:0000256" key="8">
    <source>
        <dbReference type="ARBA" id="ARBA00023136"/>
    </source>
</evidence>
<proteinExistence type="inferred from homology"/>
<evidence type="ECO:0000256" key="7">
    <source>
        <dbReference type="ARBA" id="ARBA00023128"/>
    </source>
</evidence>
<dbReference type="AlphaFoldDB" id="A0A6J2FR22"/>
<dbReference type="PANTHER" id="PTHR31586">
    <property type="entry name" value="CYTOCHROME C OXIDASE PROTEIN 20"/>
    <property type="match status" value="1"/>
</dbReference>
<name>A0A6J2FR22_ZALCA</name>
<feature type="region of interest" description="Disordered" evidence="9">
    <location>
        <begin position="1"/>
        <end position="130"/>
    </location>
</feature>
<dbReference type="Proteomes" id="UP000515165">
    <property type="component" value="Chromosome 16"/>
</dbReference>
<evidence type="ECO:0000256" key="2">
    <source>
        <dbReference type="ARBA" id="ARBA00009575"/>
    </source>
</evidence>
<keyword evidence="10" id="KW-1185">Reference proteome</keyword>
<dbReference type="RefSeq" id="XP_027482381.1">
    <property type="nucleotide sequence ID" value="XM_027626580.1"/>
</dbReference>
<gene>
    <name evidence="11" type="primary">LOC113939880</name>
</gene>
<evidence type="ECO:0000256" key="3">
    <source>
        <dbReference type="ARBA" id="ARBA00017689"/>
    </source>
</evidence>
<protein>
    <recommendedName>
        <fullName evidence="3">Cytochrome c oxidase assembly protein COX20, mitochondrial</fullName>
    </recommendedName>
</protein>
<evidence type="ECO:0000313" key="11">
    <source>
        <dbReference type="RefSeq" id="XP_027482381.1"/>
    </source>
</evidence>
<evidence type="ECO:0000256" key="6">
    <source>
        <dbReference type="ARBA" id="ARBA00022989"/>
    </source>
</evidence>
<evidence type="ECO:0000313" key="10">
    <source>
        <dbReference type="Proteomes" id="UP000515165"/>
    </source>
</evidence>
<keyword evidence="5" id="KW-0999">Mitochondrion inner membrane</keyword>
<organism evidence="10 11">
    <name type="scientific">Zalophus californianus</name>
    <name type="common">California sealion</name>
    <dbReference type="NCBI Taxonomy" id="9704"/>
    <lineage>
        <taxon>Eukaryota</taxon>
        <taxon>Metazoa</taxon>
        <taxon>Chordata</taxon>
        <taxon>Craniata</taxon>
        <taxon>Vertebrata</taxon>
        <taxon>Euteleostomi</taxon>
        <taxon>Mammalia</taxon>
        <taxon>Eutheria</taxon>
        <taxon>Laurasiatheria</taxon>
        <taxon>Carnivora</taxon>
        <taxon>Caniformia</taxon>
        <taxon>Pinnipedia</taxon>
        <taxon>Otariidae</taxon>
        <taxon>Zalophus</taxon>
    </lineage>
</organism>
<dbReference type="GO" id="GO:0005743">
    <property type="term" value="C:mitochondrial inner membrane"/>
    <property type="evidence" value="ECO:0007669"/>
    <property type="project" value="UniProtKB-SubCell"/>
</dbReference>
<dbReference type="Pfam" id="PF12597">
    <property type="entry name" value="Cox20"/>
    <property type="match status" value="1"/>
</dbReference>
<keyword evidence="7" id="KW-0496">Mitochondrion</keyword>
<dbReference type="GO" id="GO:0033617">
    <property type="term" value="P:mitochondrial respiratory chain complex IV assembly"/>
    <property type="evidence" value="ECO:0007669"/>
    <property type="project" value="InterPro"/>
</dbReference>
<keyword evidence="4" id="KW-0812">Transmembrane</keyword>
<dbReference type="OrthoDB" id="14603at2759"/>
<comment type="subcellular location">
    <subcellularLocation>
        <location evidence="1">Mitochondrion inner membrane</location>
    </subcellularLocation>
</comment>
<dbReference type="PANTHER" id="PTHR31586:SF1">
    <property type="entry name" value="CYTOCHROME C OXIDASE ASSEMBLY PROTEIN COX20, MITOCHONDRIAL"/>
    <property type="match status" value="1"/>
</dbReference>
<reference evidence="11" key="1">
    <citation type="submission" date="2025-08" db="UniProtKB">
        <authorList>
            <consortium name="RefSeq"/>
        </authorList>
    </citation>
    <scope>IDENTIFICATION</scope>
    <source>
        <tissue evidence="11">Blood</tissue>
    </source>
</reference>
<feature type="compositionally biased region" description="Polar residues" evidence="9">
    <location>
        <begin position="75"/>
        <end position="91"/>
    </location>
</feature>
<sequence>MATVPGAAQPPGWLGPRRRFPGCIGQRERKAKTRTALHVEAQQPQSKRRKLIVGRHSRGPPHLERSPPWPYAAYNGSNPIQQPEMPSNEQNGAKGHPHQSYHVLRASLWSRGGRHPPDPKVSAPEPREPAKGKPFKLLGILDVENIPCARDSLLYGSLGSVVAGLGHFLLTSRIRRSCDVGVGGFILVTLGCWFHCRYNYAKLRIQERIARDGIKNKILYESTHLDPERKQSPSKSSS</sequence>
<evidence type="ECO:0000256" key="9">
    <source>
        <dbReference type="SAM" id="MobiDB-lite"/>
    </source>
</evidence>
<keyword evidence="8" id="KW-0472">Membrane</keyword>
<feature type="compositionally biased region" description="Basic residues" evidence="9">
    <location>
        <begin position="46"/>
        <end position="59"/>
    </location>
</feature>
<dbReference type="KEGG" id="zca:113939880"/>
<evidence type="ECO:0000256" key="4">
    <source>
        <dbReference type="ARBA" id="ARBA00022692"/>
    </source>
</evidence>
<dbReference type="PRINTS" id="PR02049">
    <property type="entry name" value="PROTEINF36A"/>
</dbReference>
<dbReference type="GeneID" id="113939880"/>
<evidence type="ECO:0000256" key="5">
    <source>
        <dbReference type="ARBA" id="ARBA00022792"/>
    </source>
</evidence>
<accession>A0A6J2FR22</accession>
<keyword evidence="6" id="KW-1133">Transmembrane helix</keyword>
<evidence type="ECO:0000256" key="1">
    <source>
        <dbReference type="ARBA" id="ARBA00004273"/>
    </source>
</evidence>
<dbReference type="InterPro" id="IPR022533">
    <property type="entry name" value="Cox20"/>
</dbReference>
<comment type="similarity">
    <text evidence="2">Belongs to the COX20 family.</text>
</comment>